<keyword evidence="3" id="KW-1185">Reference proteome</keyword>
<accession>A0ABR2EGR9</accession>
<feature type="region of interest" description="Disordered" evidence="1">
    <location>
        <begin position="127"/>
        <end position="148"/>
    </location>
</feature>
<evidence type="ECO:0000313" key="2">
    <source>
        <dbReference type="EMBL" id="KAK8559317.1"/>
    </source>
</evidence>
<feature type="compositionally biased region" description="Basic residues" evidence="1">
    <location>
        <begin position="130"/>
        <end position="141"/>
    </location>
</feature>
<sequence>MVDRSDLVVVGGEQKVINENNDGLILDIVEEFVADSSDVASGVLQDQCMVAEVGAGIENWIGCEEVVLESVDQEVVDASSILSGIVQGHDLVLDTENVNQFCLLVEDPDCPKKSRAAVNGVSIIMDQLKPKGKGGGNKRKDKIREEEM</sequence>
<reference evidence="2 3" key="1">
    <citation type="journal article" date="2024" name="G3 (Bethesda)">
        <title>Genome assembly of Hibiscus sabdariffa L. provides insights into metabolisms of medicinal natural products.</title>
        <authorList>
            <person name="Kim T."/>
        </authorList>
    </citation>
    <scope>NUCLEOTIDE SEQUENCE [LARGE SCALE GENOMIC DNA]</scope>
    <source>
        <strain evidence="2">TK-2024</strain>
        <tissue evidence="2">Old leaves</tissue>
    </source>
</reference>
<dbReference type="EMBL" id="JBBPBM010000015">
    <property type="protein sequence ID" value="KAK8559317.1"/>
    <property type="molecule type" value="Genomic_DNA"/>
</dbReference>
<proteinExistence type="predicted"/>
<evidence type="ECO:0000313" key="3">
    <source>
        <dbReference type="Proteomes" id="UP001472677"/>
    </source>
</evidence>
<comment type="caution">
    <text evidence="2">The sequence shown here is derived from an EMBL/GenBank/DDBJ whole genome shotgun (WGS) entry which is preliminary data.</text>
</comment>
<gene>
    <name evidence="2" type="ORF">V6N12_042596</name>
</gene>
<protein>
    <submittedName>
        <fullName evidence="2">Uncharacterized protein</fullName>
    </submittedName>
</protein>
<name>A0ABR2EGR9_9ROSI</name>
<organism evidence="2 3">
    <name type="scientific">Hibiscus sabdariffa</name>
    <name type="common">roselle</name>
    <dbReference type="NCBI Taxonomy" id="183260"/>
    <lineage>
        <taxon>Eukaryota</taxon>
        <taxon>Viridiplantae</taxon>
        <taxon>Streptophyta</taxon>
        <taxon>Embryophyta</taxon>
        <taxon>Tracheophyta</taxon>
        <taxon>Spermatophyta</taxon>
        <taxon>Magnoliopsida</taxon>
        <taxon>eudicotyledons</taxon>
        <taxon>Gunneridae</taxon>
        <taxon>Pentapetalae</taxon>
        <taxon>rosids</taxon>
        <taxon>malvids</taxon>
        <taxon>Malvales</taxon>
        <taxon>Malvaceae</taxon>
        <taxon>Malvoideae</taxon>
        <taxon>Hibiscus</taxon>
    </lineage>
</organism>
<evidence type="ECO:0000256" key="1">
    <source>
        <dbReference type="SAM" id="MobiDB-lite"/>
    </source>
</evidence>
<dbReference type="Proteomes" id="UP001472677">
    <property type="component" value="Unassembled WGS sequence"/>
</dbReference>